<dbReference type="AlphaFoldDB" id="A0A3B1ANG4"/>
<reference evidence="1" key="1">
    <citation type="submission" date="2018-06" db="EMBL/GenBank/DDBJ databases">
        <authorList>
            <person name="Zhirakovskaya E."/>
        </authorList>
    </citation>
    <scope>NUCLEOTIDE SEQUENCE</scope>
</reference>
<gene>
    <name evidence="1" type="ORF">MNBD_GAMMA20-1331</name>
</gene>
<protein>
    <submittedName>
        <fullName evidence="1">Uncharacterized protein</fullName>
    </submittedName>
</protein>
<organism evidence="1">
    <name type="scientific">hydrothermal vent metagenome</name>
    <dbReference type="NCBI Taxonomy" id="652676"/>
    <lineage>
        <taxon>unclassified sequences</taxon>
        <taxon>metagenomes</taxon>
        <taxon>ecological metagenomes</taxon>
    </lineage>
</organism>
<feature type="non-terminal residue" evidence="1">
    <location>
        <position position="1"/>
    </location>
</feature>
<proteinExistence type="predicted"/>
<evidence type="ECO:0000313" key="1">
    <source>
        <dbReference type="EMBL" id="VAW94236.1"/>
    </source>
</evidence>
<name>A0A3B1ANG4_9ZZZZ</name>
<dbReference type="EMBL" id="UOFU01000046">
    <property type="protein sequence ID" value="VAW94236.1"/>
    <property type="molecule type" value="Genomic_DNA"/>
</dbReference>
<accession>A0A3B1ANG4</accession>
<sequence length="36" mass="4279">KKLFESSKKFEHFNLLSSNKYNNGVILSKYEIEKNT</sequence>